<keyword evidence="1" id="KW-0812">Transmembrane</keyword>
<dbReference type="Proteomes" id="UP000317010">
    <property type="component" value="Unassembled WGS sequence"/>
</dbReference>
<evidence type="ECO:0000313" key="3">
    <source>
        <dbReference type="Proteomes" id="UP000317010"/>
    </source>
</evidence>
<comment type="caution">
    <text evidence="2">The sequence shown here is derived from an EMBL/GenBank/DDBJ whole genome shotgun (WGS) entry which is preliminary data.</text>
</comment>
<evidence type="ECO:0000256" key="1">
    <source>
        <dbReference type="SAM" id="Phobius"/>
    </source>
</evidence>
<sequence>MGKYLPNRVKFRLEIFKRKRQLYTFNFTLFMGIKFTYFKVFWLKASLLGACLSHKIMMILLKLLAVFNANKWEIGVVGLLFAIAREVNIININNASFLLKGFKHDYQIIKVKNMLRCA</sequence>
<gene>
    <name evidence="2" type="ORF">JN11_00006</name>
</gene>
<accession>A0A562UEV1</accession>
<feature type="transmembrane region" description="Helical" evidence="1">
    <location>
        <begin position="21"/>
        <end position="41"/>
    </location>
</feature>
<keyword evidence="1" id="KW-0472">Membrane</keyword>
<proteinExistence type="predicted"/>
<organism evidence="2 3">
    <name type="scientific">Mucilaginibacter frigoritolerans</name>
    <dbReference type="NCBI Taxonomy" id="652788"/>
    <lineage>
        <taxon>Bacteria</taxon>
        <taxon>Pseudomonadati</taxon>
        <taxon>Bacteroidota</taxon>
        <taxon>Sphingobacteriia</taxon>
        <taxon>Sphingobacteriales</taxon>
        <taxon>Sphingobacteriaceae</taxon>
        <taxon>Mucilaginibacter</taxon>
    </lineage>
</organism>
<dbReference type="AlphaFoldDB" id="A0A562UEV1"/>
<keyword evidence="3" id="KW-1185">Reference proteome</keyword>
<name>A0A562UEV1_9SPHI</name>
<evidence type="ECO:0000313" key="2">
    <source>
        <dbReference type="EMBL" id="TWJ04298.1"/>
    </source>
</evidence>
<reference evidence="2 3" key="1">
    <citation type="submission" date="2019-07" db="EMBL/GenBank/DDBJ databases">
        <title>Genomic Encyclopedia of Archaeal and Bacterial Type Strains, Phase II (KMG-II): from individual species to whole genera.</title>
        <authorList>
            <person name="Goeker M."/>
        </authorList>
    </citation>
    <scope>NUCLEOTIDE SEQUENCE [LARGE SCALE GENOMIC DNA]</scope>
    <source>
        <strain evidence="2 3">ATCC BAA-1854</strain>
    </source>
</reference>
<dbReference type="EMBL" id="VLLI01000001">
    <property type="protein sequence ID" value="TWJ04298.1"/>
    <property type="molecule type" value="Genomic_DNA"/>
</dbReference>
<keyword evidence="1" id="KW-1133">Transmembrane helix</keyword>
<protein>
    <submittedName>
        <fullName evidence="2">Uncharacterized protein</fullName>
    </submittedName>
</protein>
<dbReference type="RefSeq" id="WP_170227662.1">
    <property type="nucleotide sequence ID" value="NZ_VLLI01000001.1"/>
</dbReference>